<dbReference type="PANTHER" id="PTHR46796">
    <property type="entry name" value="HTH-TYPE TRANSCRIPTIONAL ACTIVATOR RHAS-RELATED"/>
    <property type="match status" value="1"/>
</dbReference>
<keyword evidence="1" id="KW-0805">Transcription regulation</keyword>
<evidence type="ECO:0000256" key="2">
    <source>
        <dbReference type="ARBA" id="ARBA00023125"/>
    </source>
</evidence>
<keyword evidence="3" id="KW-0804">Transcription</keyword>
<reference evidence="5 6" key="1">
    <citation type="journal article" date="2017" name="Infect. Genet. Evol.">
        <title>The new phylogeny of the genus Mycobacterium: The old and the news.</title>
        <authorList>
            <person name="Tortoli E."/>
            <person name="Fedrizzi T."/>
            <person name="Meehan C.J."/>
            <person name="Trovato A."/>
            <person name="Grottola A."/>
            <person name="Giacobazzi E."/>
            <person name="Serpini G.F."/>
            <person name="Tagliazucchi S."/>
            <person name="Fabio A."/>
            <person name="Bettua C."/>
            <person name="Bertorelli R."/>
            <person name="Frascaro F."/>
            <person name="De Sanctis V."/>
            <person name="Pecorari M."/>
            <person name="Jousson O."/>
            <person name="Segata N."/>
            <person name="Cirillo D.M."/>
        </authorList>
    </citation>
    <scope>NUCLEOTIDE SEQUENCE [LARGE SCALE GENOMIC DNA]</scope>
    <source>
        <strain evidence="5 6">NCTC 12882</strain>
    </source>
</reference>
<dbReference type="Gene3D" id="1.10.10.60">
    <property type="entry name" value="Homeodomain-like"/>
    <property type="match status" value="1"/>
</dbReference>
<comment type="caution">
    <text evidence="5">The sequence shown here is derived from an EMBL/GenBank/DDBJ whole genome shotgun (WGS) entry which is preliminary data.</text>
</comment>
<feature type="domain" description="HTH araC/xylS-type" evidence="4">
    <location>
        <begin position="166"/>
        <end position="272"/>
    </location>
</feature>
<evidence type="ECO:0000256" key="1">
    <source>
        <dbReference type="ARBA" id="ARBA00023015"/>
    </source>
</evidence>
<dbReference type="PANTHER" id="PTHR46796:SF15">
    <property type="entry name" value="BLL1074 PROTEIN"/>
    <property type="match status" value="1"/>
</dbReference>
<dbReference type="InterPro" id="IPR050204">
    <property type="entry name" value="AraC_XylS_family_regulators"/>
</dbReference>
<dbReference type="SMART" id="SM00342">
    <property type="entry name" value="HTH_ARAC"/>
    <property type="match status" value="1"/>
</dbReference>
<dbReference type="OrthoDB" id="2559672at2"/>
<name>A0A2G5PKP8_MYCCE</name>
<organism evidence="5 6">
    <name type="scientific">Mycobacterium celatum</name>
    <dbReference type="NCBI Taxonomy" id="28045"/>
    <lineage>
        <taxon>Bacteria</taxon>
        <taxon>Bacillati</taxon>
        <taxon>Actinomycetota</taxon>
        <taxon>Actinomycetes</taxon>
        <taxon>Mycobacteriales</taxon>
        <taxon>Mycobacteriaceae</taxon>
        <taxon>Mycobacterium</taxon>
    </lineage>
</organism>
<keyword evidence="2" id="KW-0238">DNA-binding</keyword>
<evidence type="ECO:0000313" key="6">
    <source>
        <dbReference type="Proteomes" id="UP000230971"/>
    </source>
</evidence>
<accession>A0A2G5PKP8</accession>
<dbReference type="GO" id="GO:0003700">
    <property type="term" value="F:DNA-binding transcription factor activity"/>
    <property type="evidence" value="ECO:0007669"/>
    <property type="project" value="InterPro"/>
</dbReference>
<dbReference type="GO" id="GO:0043565">
    <property type="term" value="F:sequence-specific DNA binding"/>
    <property type="evidence" value="ECO:0007669"/>
    <property type="project" value="InterPro"/>
</dbReference>
<sequence length="304" mass="32890">MADETPRGWEFVTAPPRSAPGVVSMVGYRALNVPEAVHTGMPSSTLTFIVSLDDGVEAAETADALPAARPNPLVLGGLHVRASHVRQRRGQAGVQLAVHPLAARALFGVPAAELPVTRFDGVDVLGRPAAELPERAAEAREWPEVFATVARYLVDAGRRRDGVTVRPEVAYAWRLLERTQGRMSVGALADRVGVSTRYLTTLFQREVGRSPKTVSMLMRFQHASARIAASARTYGRVDLAAVAADTGYCDQAHLTREFVRFAGAPPRAWLAAEFRNIQDGGHSWASQWDHDYFESNGLVDAAGA</sequence>
<dbReference type="Proteomes" id="UP000230971">
    <property type="component" value="Unassembled WGS sequence"/>
</dbReference>
<evidence type="ECO:0000313" key="5">
    <source>
        <dbReference type="EMBL" id="PIB78760.1"/>
    </source>
</evidence>
<dbReference type="EMBL" id="PDKV01000013">
    <property type="protein sequence ID" value="PIB78760.1"/>
    <property type="molecule type" value="Genomic_DNA"/>
</dbReference>
<dbReference type="InterPro" id="IPR018060">
    <property type="entry name" value="HTH_AraC"/>
</dbReference>
<gene>
    <name evidence="5" type="ORF">CQY23_12375</name>
</gene>
<dbReference type="AlphaFoldDB" id="A0A2G5PKP8"/>
<dbReference type="Pfam" id="PF12833">
    <property type="entry name" value="HTH_18"/>
    <property type="match status" value="1"/>
</dbReference>
<dbReference type="PROSITE" id="PS01124">
    <property type="entry name" value="HTH_ARAC_FAMILY_2"/>
    <property type="match status" value="1"/>
</dbReference>
<proteinExistence type="predicted"/>
<protein>
    <submittedName>
        <fullName evidence="5">AraC family transcriptional regulator</fullName>
    </submittedName>
</protein>
<evidence type="ECO:0000256" key="3">
    <source>
        <dbReference type="ARBA" id="ARBA00023163"/>
    </source>
</evidence>
<evidence type="ECO:0000259" key="4">
    <source>
        <dbReference type="PROSITE" id="PS01124"/>
    </source>
</evidence>